<accession>A0A0M0JY48</accession>
<keyword evidence="3" id="KW-1185">Reference proteome</keyword>
<protein>
    <submittedName>
        <fullName evidence="2">Uncharacterized protein</fullName>
    </submittedName>
</protein>
<name>A0A0M0JY48_9EUKA</name>
<evidence type="ECO:0000313" key="3">
    <source>
        <dbReference type="Proteomes" id="UP000037460"/>
    </source>
</evidence>
<sequence length="180" mass="20207">MPDKGTSQPVMPADLIEQFRAEYRSDYQRLAQLEAQRDAKRAAEAEAEKAAYRAAAQSRMPAWWPREVRVNKSPPRRPPPAQLKAAADARLDEIRTKLQAGDRLSMDEQNDAEAILKLKARWSEDAALSERKRAAAAIEVDAPILPPLIGHAGLKLPVIPRRRVEMYGVAECMVFESPQR</sequence>
<gene>
    <name evidence="2" type="ORF">Ctob_010673</name>
</gene>
<reference evidence="3" key="1">
    <citation type="journal article" date="2015" name="PLoS Genet.">
        <title>Genome Sequence and Transcriptome Analyses of Chrysochromulina tobin: Metabolic Tools for Enhanced Algal Fitness in the Prominent Order Prymnesiales (Haptophyceae).</title>
        <authorList>
            <person name="Hovde B.T."/>
            <person name="Deodato C.R."/>
            <person name="Hunsperger H.M."/>
            <person name="Ryken S.A."/>
            <person name="Yost W."/>
            <person name="Jha R.K."/>
            <person name="Patterson J."/>
            <person name="Monnat R.J. Jr."/>
            <person name="Barlow S.B."/>
            <person name="Starkenburg S.R."/>
            <person name="Cattolico R.A."/>
        </authorList>
    </citation>
    <scope>NUCLEOTIDE SEQUENCE</scope>
    <source>
        <strain evidence="3">CCMP291</strain>
    </source>
</reference>
<dbReference type="Proteomes" id="UP000037460">
    <property type="component" value="Unassembled WGS sequence"/>
</dbReference>
<organism evidence="2 3">
    <name type="scientific">Chrysochromulina tobinii</name>
    <dbReference type="NCBI Taxonomy" id="1460289"/>
    <lineage>
        <taxon>Eukaryota</taxon>
        <taxon>Haptista</taxon>
        <taxon>Haptophyta</taxon>
        <taxon>Prymnesiophyceae</taxon>
        <taxon>Prymnesiales</taxon>
        <taxon>Chrysochromulinaceae</taxon>
        <taxon>Chrysochromulina</taxon>
    </lineage>
</organism>
<keyword evidence="1" id="KW-0175">Coiled coil</keyword>
<comment type="caution">
    <text evidence="2">The sequence shown here is derived from an EMBL/GenBank/DDBJ whole genome shotgun (WGS) entry which is preliminary data.</text>
</comment>
<feature type="coiled-coil region" evidence="1">
    <location>
        <begin position="16"/>
        <end position="53"/>
    </location>
</feature>
<proteinExistence type="predicted"/>
<evidence type="ECO:0000313" key="2">
    <source>
        <dbReference type="EMBL" id="KOO31475.1"/>
    </source>
</evidence>
<evidence type="ECO:0000256" key="1">
    <source>
        <dbReference type="SAM" id="Coils"/>
    </source>
</evidence>
<dbReference type="EMBL" id="JWZX01002008">
    <property type="protein sequence ID" value="KOO31475.1"/>
    <property type="molecule type" value="Genomic_DNA"/>
</dbReference>
<dbReference type="AlphaFoldDB" id="A0A0M0JY48"/>